<comment type="caution">
    <text evidence="3">The sequence shown here is derived from an EMBL/GenBank/DDBJ whole genome shotgun (WGS) entry which is preliminary data.</text>
</comment>
<dbReference type="PRINTS" id="PR02085">
    <property type="entry name" value="POLR2GRINL1"/>
</dbReference>
<reference evidence="3" key="1">
    <citation type="submission" date="2023-08" db="EMBL/GenBank/DDBJ databases">
        <title>Pelteobagrus vachellii genome.</title>
        <authorList>
            <person name="Liu H."/>
        </authorList>
    </citation>
    <scope>NUCLEOTIDE SEQUENCE</scope>
    <source>
        <strain evidence="3">PRFRI_2022a</strain>
        <tissue evidence="3">Muscle</tissue>
    </source>
</reference>
<name>A0AA88IMY2_TACVA</name>
<dbReference type="AlphaFoldDB" id="A0AA88IMY2"/>
<organism evidence="3 4">
    <name type="scientific">Tachysurus vachellii</name>
    <name type="common">Darkbarbel catfish</name>
    <name type="synonym">Pelteobagrus vachellii</name>
    <dbReference type="NCBI Taxonomy" id="175792"/>
    <lineage>
        <taxon>Eukaryota</taxon>
        <taxon>Metazoa</taxon>
        <taxon>Chordata</taxon>
        <taxon>Craniata</taxon>
        <taxon>Vertebrata</taxon>
        <taxon>Euteleostomi</taxon>
        <taxon>Actinopterygii</taxon>
        <taxon>Neopterygii</taxon>
        <taxon>Teleostei</taxon>
        <taxon>Ostariophysi</taxon>
        <taxon>Siluriformes</taxon>
        <taxon>Bagridae</taxon>
        <taxon>Tachysurus</taxon>
    </lineage>
</organism>
<gene>
    <name evidence="3" type="ORF">Q7C36_021381</name>
</gene>
<evidence type="ECO:0008006" key="5">
    <source>
        <dbReference type="Google" id="ProtNLM"/>
    </source>
</evidence>
<proteinExistence type="predicted"/>
<feature type="compositionally biased region" description="Low complexity" evidence="2">
    <location>
        <begin position="224"/>
        <end position="235"/>
    </location>
</feature>
<feature type="region of interest" description="Disordered" evidence="2">
    <location>
        <begin position="219"/>
        <end position="246"/>
    </location>
</feature>
<dbReference type="GO" id="GO:0035556">
    <property type="term" value="P:intracellular signal transduction"/>
    <property type="evidence" value="ECO:0007669"/>
    <property type="project" value="TreeGrafter"/>
</dbReference>
<keyword evidence="4" id="KW-1185">Reference proteome</keyword>
<sequence length="333" mass="37238">MERQGFIGDLDTKSKGQLCEILSRQEKLLNNKCFIRTLPDKGKKITEFVEKVRHVLANKEEEEKKRVSLASVRSEFQSRYQQAFTQRQHVVSTDALAAGTRLKEKEVNTEPSLLVEAACRADGENSLESLCVENTEVRETTSGDTAASGNEDRAADTDLALAFKRITLTEQSSVPPRDTARNPFLGLKQQQQQQKKPHYIEVLERSDRSVTKPRFRLNQLPLKSDSPSPGQSPGSVTPLSAEVRRQKDRKHIDDVTAAKLPPLHHSPAQLLTLEESVTLLEEQTAKYQELQAKMAAQKLAEGLTVSMDSYNPDGVALAAHREVHDDETLSEED</sequence>
<dbReference type="GO" id="GO:0006368">
    <property type="term" value="P:transcription elongation by RNA polymerase II"/>
    <property type="evidence" value="ECO:0007669"/>
    <property type="project" value="InterPro"/>
</dbReference>
<evidence type="ECO:0000313" key="3">
    <source>
        <dbReference type="EMBL" id="KAK2819735.1"/>
    </source>
</evidence>
<dbReference type="Pfam" id="PF15328">
    <property type="entry name" value="GCOM2"/>
    <property type="match status" value="1"/>
</dbReference>
<dbReference type="GO" id="GO:0003711">
    <property type="term" value="F:transcription elongation factor activity"/>
    <property type="evidence" value="ECO:0007669"/>
    <property type="project" value="InterPro"/>
</dbReference>
<keyword evidence="1" id="KW-0175">Coiled coil</keyword>
<accession>A0AA88IMY2</accession>
<dbReference type="Proteomes" id="UP001187315">
    <property type="component" value="Unassembled WGS sequence"/>
</dbReference>
<evidence type="ECO:0000313" key="4">
    <source>
        <dbReference type="Proteomes" id="UP001187315"/>
    </source>
</evidence>
<dbReference type="InterPro" id="IPR051375">
    <property type="entry name" value="Tuftelin_GRINL1A/MYZAP/CCD68"/>
</dbReference>
<dbReference type="EMBL" id="JAVHJS010000023">
    <property type="protein sequence ID" value="KAK2819735.1"/>
    <property type="molecule type" value="Genomic_DNA"/>
</dbReference>
<dbReference type="PANTHER" id="PTHR23171:SF4">
    <property type="entry name" value="TUFTELIN"/>
    <property type="match status" value="1"/>
</dbReference>
<evidence type="ECO:0000256" key="1">
    <source>
        <dbReference type="SAM" id="Coils"/>
    </source>
</evidence>
<evidence type="ECO:0000256" key="2">
    <source>
        <dbReference type="SAM" id="MobiDB-lite"/>
    </source>
</evidence>
<feature type="coiled-coil region" evidence="1">
    <location>
        <begin position="273"/>
        <end position="300"/>
    </location>
</feature>
<dbReference type="PANTHER" id="PTHR23171">
    <property type="entry name" value="GDOWN1"/>
    <property type="match status" value="1"/>
</dbReference>
<dbReference type="GO" id="GO:0005634">
    <property type="term" value="C:nucleus"/>
    <property type="evidence" value="ECO:0007669"/>
    <property type="project" value="InterPro"/>
</dbReference>
<dbReference type="InterPro" id="IPR026213">
    <property type="entry name" value="GRINL1"/>
</dbReference>
<protein>
    <recommendedName>
        <fullName evidence="5">DNA-directed RNA polymerase II subunit GRINL1A</fullName>
    </recommendedName>
</protein>
<feature type="region of interest" description="Disordered" evidence="2">
    <location>
        <begin position="170"/>
        <end position="198"/>
    </location>
</feature>